<dbReference type="Proteomes" id="UP001145109">
    <property type="component" value="Unassembled WGS sequence"/>
</dbReference>
<reference evidence="2" key="1">
    <citation type="submission" date="2022-09" db="EMBL/GenBank/DDBJ databases">
        <title>Draft genome sequence of Coprococcus comes strain 31264.</title>
        <authorList>
            <person name="Atsushi H."/>
            <person name="Moriya O."/>
            <person name="Mitsuo S."/>
        </authorList>
    </citation>
    <scope>NUCLEOTIDE SEQUENCE</scope>
    <source>
        <strain evidence="2">JCM 31264</strain>
    </source>
</reference>
<organism evidence="2 3">
    <name type="scientific">Coprococcus comes</name>
    <dbReference type="NCBI Taxonomy" id="410072"/>
    <lineage>
        <taxon>Bacteria</taxon>
        <taxon>Bacillati</taxon>
        <taxon>Bacillota</taxon>
        <taxon>Clostridia</taxon>
        <taxon>Lachnospirales</taxon>
        <taxon>Lachnospiraceae</taxon>
        <taxon>Coprococcus</taxon>
    </lineage>
</organism>
<keyword evidence="1" id="KW-0472">Membrane</keyword>
<keyword evidence="1" id="KW-1133">Transmembrane helix</keyword>
<sequence>MIHMISVKKQRIAAIMVLSSIMLILLLSLNFRLWSGYYAEGDLESIVIQQMECLEKSNSENDISESICLHFYECICFGEIEIMVLWVYDGFKDLGQGEFSFRPGVTLCSLSVRMDD</sequence>
<comment type="caution">
    <text evidence="2">The sequence shown here is derived from an EMBL/GenBank/DDBJ whole genome shotgun (WGS) entry which is preliminary data.</text>
</comment>
<reference evidence="2" key="2">
    <citation type="submission" date="2022-11" db="EMBL/GenBank/DDBJ databases">
        <title>Draft genome sequence of Coprococcus comes strain 31264.</title>
        <authorList>
            <person name="Hisatomi A."/>
            <person name="Ohkuma M."/>
            <person name="Sakamoto M."/>
        </authorList>
    </citation>
    <scope>NUCLEOTIDE SEQUENCE</scope>
    <source>
        <strain evidence="2">JCM 31264</strain>
    </source>
</reference>
<dbReference type="EMBL" id="BSCI01000007">
    <property type="protein sequence ID" value="GLG86951.1"/>
    <property type="molecule type" value="Genomic_DNA"/>
</dbReference>
<gene>
    <name evidence="2" type="ORF">comes_14960</name>
</gene>
<protein>
    <submittedName>
        <fullName evidence="2">Uncharacterized protein</fullName>
    </submittedName>
</protein>
<keyword evidence="1" id="KW-0812">Transmembrane</keyword>
<feature type="transmembrane region" description="Helical" evidence="1">
    <location>
        <begin position="12"/>
        <end position="34"/>
    </location>
</feature>
<evidence type="ECO:0000313" key="3">
    <source>
        <dbReference type="Proteomes" id="UP001145109"/>
    </source>
</evidence>
<accession>A0AA37VAR4</accession>
<dbReference type="AlphaFoldDB" id="A0AA37VAR4"/>
<evidence type="ECO:0000313" key="2">
    <source>
        <dbReference type="EMBL" id="GLG86951.1"/>
    </source>
</evidence>
<name>A0AA37VAR4_9FIRM</name>
<proteinExistence type="predicted"/>
<evidence type="ECO:0000256" key="1">
    <source>
        <dbReference type="SAM" id="Phobius"/>
    </source>
</evidence>